<keyword evidence="7" id="KW-1185">Reference proteome</keyword>
<sequence>MHNTVGGAMTGPGAHQLGSTRMPNHDTSVVIQQAMPSPQSSSVITQAPSTNRQIGSVYLEQEEELSLWVHASVFSLNFLLTNGYGCRRSTVESETCRLGYGQNRGDDESNRTGFDDSDNRSQSLLDSSSLHGTDSLFMDGQSVLPQLDTVWDSVYTVFLQDRNRTTSQTEENNKGK</sequence>
<dbReference type="PANTHER" id="PTHR19304">
    <property type="entry name" value="CYCLIC-AMP RESPONSE ELEMENT BINDING PROTEIN"/>
    <property type="match status" value="1"/>
</dbReference>
<dbReference type="Proteomes" id="UP000335636">
    <property type="component" value="Unassembled WGS sequence"/>
</dbReference>
<keyword evidence="2" id="KW-0805">Transcription regulation</keyword>
<feature type="region of interest" description="Disordered" evidence="5">
    <location>
        <begin position="98"/>
        <end position="123"/>
    </location>
</feature>
<dbReference type="InterPro" id="IPR051027">
    <property type="entry name" value="bZIP_transcription_factors"/>
</dbReference>
<evidence type="ECO:0000313" key="6">
    <source>
        <dbReference type="EMBL" id="VTJ59920.1"/>
    </source>
</evidence>
<evidence type="ECO:0000256" key="5">
    <source>
        <dbReference type="SAM" id="MobiDB-lite"/>
    </source>
</evidence>
<name>A0A5E4ASM6_MARMO</name>
<evidence type="ECO:0000256" key="4">
    <source>
        <dbReference type="ARBA" id="ARBA00023242"/>
    </source>
</evidence>
<feature type="region of interest" description="Disordered" evidence="5">
    <location>
        <begin position="1"/>
        <end position="22"/>
    </location>
</feature>
<evidence type="ECO:0000256" key="3">
    <source>
        <dbReference type="ARBA" id="ARBA00023163"/>
    </source>
</evidence>
<protein>
    <submittedName>
        <fullName evidence="6">Uncharacterized protein</fullName>
    </submittedName>
</protein>
<comment type="subcellular location">
    <subcellularLocation>
        <location evidence="1">Nucleus</location>
    </subcellularLocation>
</comment>
<gene>
    <name evidence="6" type="ORF">MONAX_5E022636</name>
</gene>
<keyword evidence="3" id="KW-0804">Transcription</keyword>
<feature type="compositionally biased region" description="Basic and acidic residues" evidence="5">
    <location>
        <begin position="104"/>
        <end position="119"/>
    </location>
</feature>
<reference evidence="6" key="1">
    <citation type="submission" date="2019-04" db="EMBL/GenBank/DDBJ databases">
        <authorList>
            <person name="Alioto T."/>
            <person name="Alioto T."/>
        </authorList>
    </citation>
    <scope>NUCLEOTIDE SEQUENCE [LARGE SCALE GENOMIC DNA]</scope>
</reference>
<dbReference type="GO" id="GO:0005634">
    <property type="term" value="C:nucleus"/>
    <property type="evidence" value="ECO:0007669"/>
    <property type="project" value="UniProtKB-SubCell"/>
</dbReference>
<evidence type="ECO:0000256" key="1">
    <source>
        <dbReference type="ARBA" id="ARBA00004123"/>
    </source>
</evidence>
<organism evidence="6 7">
    <name type="scientific">Marmota monax</name>
    <name type="common">Woodchuck</name>
    <dbReference type="NCBI Taxonomy" id="9995"/>
    <lineage>
        <taxon>Eukaryota</taxon>
        <taxon>Metazoa</taxon>
        <taxon>Chordata</taxon>
        <taxon>Craniata</taxon>
        <taxon>Vertebrata</taxon>
        <taxon>Euteleostomi</taxon>
        <taxon>Mammalia</taxon>
        <taxon>Eutheria</taxon>
        <taxon>Euarchontoglires</taxon>
        <taxon>Glires</taxon>
        <taxon>Rodentia</taxon>
        <taxon>Sciuromorpha</taxon>
        <taxon>Sciuridae</taxon>
        <taxon>Xerinae</taxon>
        <taxon>Marmotini</taxon>
        <taxon>Marmota</taxon>
    </lineage>
</organism>
<evidence type="ECO:0000313" key="7">
    <source>
        <dbReference type="Proteomes" id="UP000335636"/>
    </source>
</evidence>
<comment type="caution">
    <text evidence="6">The sequence shown here is derived from an EMBL/GenBank/DDBJ whole genome shotgun (WGS) entry which is preliminary data.</text>
</comment>
<proteinExistence type="predicted"/>
<accession>A0A5E4ASM6</accession>
<evidence type="ECO:0000256" key="2">
    <source>
        <dbReference type="ARBA" id="ARBA00023015"/>
    </source>
</evidence>
<dbReference type="EMBL" id="CABDUW010000132">
    <property type="protein sequence ID" value="VTJ59920.1"/>
    <property type="molecule type" value="Genomic_DNA"/>
</dbReference>
<dbReference type="AlphaFoldDB" id="A0A5E4ASM6"/>
<keyword evidence="4" id="KW-0539">Nucleus</keyword>